<organism evidence="1 2">
    <name type="scientific">Nannocystis exedens</name>
    <dbReference type="NCBI Taxonomy" id="54"/>
    <lineage>
        <taxon>Bacteria</taxon>
        <taxon>Pseudomonadati</taxon>
        <taxon>Myxococcota</taxon>
        <taxon>Polyangia</taxon>
        <taxon>Nannocystales</taxon>
        <taxon>Nannocystaceae</taxon>
        <taxon>Nannocystis</taxon>
    </lineage>
</organism>
<accession>A0A1I2I895</accession>
<name>A0A1I2I895_9BACT</name>
<dbReference type="EMBL" id="FOMX01000058">
    <property type="protein sequence ID" value="SFF38532.1"/>
    <property type="molecule type" value="Genomic_DNA"/>
</dbReference>
<sequence>MTPFHFETIESAARLVAFGLTPGLKPAREPAYAQLIERYRTDPTMRHCTDAVARGLHLAVLGFTPQGVVLGANEDGPFVHKLADYRRTTLSVEDRMCHGLVQLAIAAWCFPAAQDLAASDDSAGLRFSTNKVVAYVVRLSEELQRRSQHDPELGSPELREAWRAVLQRPETRATPDGRRAASTLHGMVEYALEVLEKGSLVRRLSDDDGGTWQALAAYRIHVRELAAHDAFTLVQSVRPARDAAAQE</sequence>
<dbReference type="STRING" id="54.SAMN02745121_08520"/>
<reference evidence="2" key="1">
    <citation type="submission" date="2016-10" db="EMBL/GenBank/DDBJ databases">
        <authorList>
            <person name="Varghese N."/>
            <person name="Submissions S."/>
        </authorList>
    </citation>
    <scope>NUCLEOTIDE SEQUENCE [LARGE SCALE GENOMIC DNA]</scope>
    <source>
        <strain evidence="2">ATCC 25963</strain>
    </source>
</reference>
<proteinExistence type="predicted"/>
<evidence type="ECO:0000313" key="1">
    <source>
        <dbReference type="EMBL" id="SFF38532.1"/>
    </source>
</evidence>
<dbReference type="OrthoDB" id="6873087at2"/>
<keyword evidence="2" id="KW-1185">Reference proteome</keyword>
<dbReference type="AlphaFoldDB" id="A0A1I2I895"/>
<gene>
    <name evidence="1" type="ORF">SAMN02745121_08520</name>
</gene>
<dbReference type="RefSeq" id="WP_096330879.1">
    <property type="nucleotide sequence ID" value="NZ_FOMX01000058.1"/>
</dbReference>
<evidence type="ECO:0000313" key="2">
    <source>
        <dbReference type="Proteomes" id="UP000199400"/>
    </source>
</evidence>
<protein>
    <submittedName>
        <fullName evidence="1">Uncharacterized protein</fullName>
    </submittedName>
</protein>
<dbReference type="Proteomes" id="UP000199400">
    <property type="component" value="Unassembled WGS sequence"/>
</dbReference>